<keyword evidence="2" id="KW-1133">Transmembrane helix</keyword>
<keyword evidence="1" id="KW-0560">Oxidoreductase</keyword>
<accession>A0AAV2T9I7</accession>
<organism evidence="3 4">
    <name type="scientific">Calicophoron daubneyi</name>
    <name type="common">Rumen fluke</name>
    <name type="synonym">Paramphistomum daubneyi</name>
    <dbReference type="NCBI Taxonomy" id="300641"/>
    <lineage>
        <taxon>Eukaryota</taxon>
        <taxon>Metazoa</taxon>
        <taxon>Spiralia</taxon>
        <taxon>Lophotrochozoa</taxon>
        <taxon>Platyhelminthes</taxon>
        <taxon>Trematoda</taxon>
        <taxon>Digenea</taxon>
        <taxon>Plagiorchiida</taxon>
        <taxon>Pronocephalata</taxon>
        <taxon>Paramphistomoidea</taxon>
        <taxon>Paramphistomidae</taxon>
        <taxon>Calicophoron</taxon>
    </lineage>
</organism>
<dbReference type="Gene3D" id="3.40.50.720">
    <property type="entry name" value="NAD(P)-binding Rossmann-like Domain"/>
    <property type="match status" value="1"/>
</dbReference>
<comment type="caution">
    <text evidence="3">The sequence shown here is derived from an EMBL/GenBank/DDBJ whole genome shotgun (WGS) entry which is preliminary data.</text>
</comment>
<sequence length="340" mass="38452">MFFHVSLTWLLGPFFLLCLFVLWALKKLHFDHKDCLLPKRLDEKLVVVTGCNRGIGLEAVGELARRGARVIMACRDMDKCRAARENLLKRFGVHTSGKSASEDCPSFLTPIGESQLVCEQLDLASYGSIRAFAQRILQREHALDILINNAGVHLAEPKFDEQDGIEFQMKVNYLGHFLLTELLFPLLAVAGDARVILLTSMLHRFAELNMTDICRPVVGSCYGTSKLANVIYARELSRRWANSDITVVSVNPGIVKTEIYHSRFRHWVVHSLLPSYIVKTPLQGCQTIVYCALTDDLVPGACYTDCRVCRVNPQALKIEVGEFLWETSERLIKQWKVKSQ</sequence>
<dbReference type="EMBL" id="CAXLJL010000145">
    <property type="protein sequence ID" value="CAL5132887.1"/>
    <property type="molecule type" value="Genomic_DNA"/>
</dbReference>
<reference evidence="3" key="1">
    <citation type="submission" date="2024-06" db="EMBL/GenBank/DDBJ databases">
        <authorList>
            <person name="Liu X."/>
            <person name="Lenzi L."/>
            <person name="Haldenby T S."/>
            <person name="Uol C."/>
        </authorList>
    </citation>
    <scope>NUCLEOTIDE SEQUENCE</scope>
</reference>
<evidence type="ECO:0000256" key="2">
    <source>
        <dbReference type="SAM" id="Phobius"/>
    </source>
</evidence>
<dbReference type="PANTHER" id="PTHR43157">
    <property type="entry name" value="PHOSPHATIDYLINOSITOL-GLYCAN BIOSYNTHESIS CLASS F PROTEIN-RELATED"/>
    <property type="match status" value="1"/>
</dbReference>
<evidence type="ECO:0000313" key="4">
    <source>
        <dbReference type="Proteomes" id="UP001497525"/>
    </source>
</evidence>
<protein>
    <recommendedName>
        <fullName evidence="5">Retinol dehydrogenase 12</fullName>
    </recommendedName>
</protein>
<evidence type="ECO:0000313" key="3">
    <source>
        <dbReference type="EMBL" id="CAL5132887.1"/>
    </source>
</evidence>
<dbReference type="SUPFAM" id="SSF51735">
    <property type="entry name" value="NAD(P)-binding Rossmann-fold domains"/>
    <property type="match status" value="1"/>
</dbReference>
<dbReference type="PANTHER" id="PTHR43157:SF31">
    <property type="entry name" value="PHOSPHATIDYLINOSITOL-GLYCAN BIOSYNTHESIS CLASS F PROTEIN"/>
    <property type="match status" value="1"/>
</dbReference>
<name>A0AAV2T9I7_CALDB</name>
<dbReference type="Pfam" id="PF00106">
    <property type="entry name" value="adh_short"/>
    <property type="match status" value="2"/>
</dbReference>
<proteinExistence type="predicted"/>
<dbReference type="GO" id="GO:0016491">
    <property type="term" value="F:oxidoreductase activity"/>
    <property type="evidence" value="ECO:0007669"/>
    <property type="project" value="UniProtKB-KW"/>
</dbReference>
<keyword evidence="2" id="KW-0812">Transmembrane</keyword>
<evidence type="ECO:0000256" key="1">
    <source>
        <dbReference type="ARBA" id="ARBA00023002"/>
    </source>
</evidence>
<evidence type="ECO:0008006" key="5">
    <source>
        <dbReference type="Google" id="ProtNLM"/>
    </source>
</evidence>
<feature type="transmembrane region" description="Helical" evidence="2">
    <location>
        <begin position="6"/>
        <end position="25"/>
    </location>
</feature>
<dbReference type="AlphaFoldDB" id="A0AAV2T9I7"/>
<dbReference type="InterPro" id="IPR036291">
    <property type="entry name" value="NAD(P)-bd_dom_sf"/>
</dbReference>
<dbReference type="InterPro" id="IPR002347">
    <property type="entry name" value="SDR_fam"/>
</dbReference>
<dbReference type="Proteomes" id="UP001497525">
    <property type="component" value="Unassembled WGS sequence"/>
</dbReference>
<dbReference type="PRINTS" id="PR00081">
    <property type="entry name" value="GDHRDH"/>
</dbReference>
<gene>
    <name evidence="3" type="ORF">CDAUBV1_LOCUS5768</name>
</gene>
<keyword evidence="2" id="KW-0472">Membrane</keyword>